<dbReference type="STRING" id="349521.HCH_05769"/>
<dbReference type="HOGENOM" id="CLU_3216956_0_0_6"/>
<sequence length="44" mass="5159">MKFLFRLWNDCFNLESQVALWRSVEEAALRSGENNNLILMQTGI</sequence>
<protein>
    <submittedName>
        <fullName evidence="1">Uncharacterized protein</fullName>
    </submittedName>
</protein>
<name>Q2SAA4_HAHCH</name>
<dbReference type="EMBL" id="CP000155">
    <property type="protein sequence ID" value="ABC32420.1"/>
    <property type="molecule type" value="Genomic_DNA"/>
</dbReference>
<dbReference type="KEGG" id="hch:HCH_05769"/>
<proteinExistence type="predicted"/>
<dbReference type="AlphaFoldDB" id="Q2SAA4"/>
<dbReference type="Proteomes" id="UP000000238">
    <property type="component" value="Chromosome"/>
</dbReference>
<evidence type="ECO:0000313" key="1">
    <source>
        <dbReference type="EMBL" id="ABC32420.1"/>
    </source>
</evidence>
<accession>Q2SAA4</accession>
<gene>
    <name evidence="1" type="ordered locus">HCH_05769</name>
</gene>
<reference evidence="1 2" key="1">
    <citation type="journal article" date="2005" name="Nucleic Acids Res.">
        <title>Genomic blueprint of Hahella chejuensis, a marine microbe producing an algicidal agent.</title>
        <authorList>
            <person name="Jeong H."/>
            <person name="Yim J.H."/>
            <person name="Lee C."/>
            <person name="Choi S.-H."/>
            <person name="Park Y.K."/>
            <person name="Yoon S.H."/>
            <person name="Hur C.-G."/>
            <person name="Kang H.-Y."/>
            <person name="Kim D."/>
            <person name="Lee H.H."/>
            <person name="Park K.H."/>
            <person name="Park S.-H."/>
            <person name="Park H.-S."/>
            <person name="Lee H.K."/>
            <person name="Oh T.K."/>
            <person name="Kim J.F."/>
        </authorList>
    </citation>
    <scope>NUCLEOTIDE SEQUENCE [LARGE SCALE GENOMIC DNA]</scope>
    <source>
        <strain evidence="1 2">KCTC 2396</strain>
    </source>
</reference>
<keyword evidence="2" id="KW-1185">Reference proteome</keyword>
<dbReference type="RefSeq" id="WP_011399479.1">
    <property type="nucleotide sequence ID" value="NC_007645.1"/>
</dbReference>
<evidence type="ECO:0000313" key="2">
    <source>
        <dbReference type="Proteomes" id="UP000000238"/>
    </source>
</evidence>
<organism evidence="1 2">
    <name type="scientific">Hahella chejuensis (strain KCTC 2396)</name>
    <dbReference type="NCBI Taxonomy" id="349521"/>
    <lineage>
        <taxon>Bacteria</taxon>
        <taxon>Pseudomonadati</taxon>
        <taxon>Pseudomonadota</taxon>
        <taxon>Gammaproteobacteria</taxon>
        <taxon>Oceanospirillales</taxon>
        <taxon>Hahellaceae</taxon>
        <taxon>Hahella</taxon>
    </lineage>
</organism>